<proteinExistence type="predicted"/>
<evidence type="ECO:0008006" key="4">
    <source>
        <dbReference type="Google" id="ProtNLM"/>
    </source>
</evidence>
<evidence type="ECO:0000313" key="3">
    <source>
        <dbReference type="Proteomes" id="UP001500443"/>
    </source>
</evidence>
<gene>
    <name evidence="2" type="ORF">GCM10009802_61890</name>
</gene>
<protein>
    <recommendedName>
        <fullName evidence="4">2'-5' RNA ligase family protein</fullName>
    </recommendedName>
</protein>
<organism evidence="2 3">
    <name type="scientific">Streptomyces synnematoformans</name>
    <dbReference type="NCBI Taxonomy" id="415721"/>
    <lineage>
        <taxon>Bacteria</taxon>
        <taxon>Bacillati</taxon>
        <taxon>Actinomycetota</taxon>
        <taxon>Actinomycetes</taxon>
        <taxon>Kitasatosporales</taxon>
        <taxon>Streptomycetaceae</taxon>
        <taxon>Streptomyces</taxon>
    </lineage>
</organism>
<dbReference type="Pfam" id="PF13563">
    <property type="entry name" value="2_5_RNA_ligase2"/>
    <property type="match status" value="1"/>
</dbReference>
<dbReference type="SUPFAM" id="SSF55144">
    <property type="entry name" value="LigT-like"/>
    <property type="match status" value="1"/>
</dbReference>
<evidence type="ECO:0000313" key="2">
    <source>
        <dbReference type="EMBL" id="GAA1505586.1"/>
    </source>
</evidence>
<feature type="compositionally biased region" description="Pro residues" evidence="1">
    <location>
        <begin position="1"/>
        <end position="13"/>
    </location>
</feature>
<keyword evidence="3" id="KW-1185">Reference proteome</keyword>
<comment type="caution">
    <text evidence="2">The sequence shown here is derived from an EMBL/GenBank/DDBJ whole genome shotgun (WGS) entry which is preliminary data.</text>
</comment>
<sequence length="201" mass="21665">MPRPHSGPEPVIPEPAAEGWPTAPGTTALSVSLPEVDPVVRHWRTRYDTAAAHGGAAHVTVLYPFLHRDRVDGRVRAALRRLFAAHEAFPAAFARCGRFPGVLYLVPEPDDPLRALTKAVVEQWPDHPPYGGIFGDLDPHLTVANSGGEAVHAAIEADLAPRLPVAARVGAVDLVAHDGRRWREWLRFPLGATGAPEAYGS</sequence>
<feature type="region of interest" description="Disordered" evidence="1">
    <location>
        <begin position="1"/>
        <end position="20"/>
    </location>
</feature>
<accession>A0ABP4KL00</accession>
<evidence type="ECO:0000256" key="1">
    <source>
        <dbReference type="SAM" id="MobiDB-lite"/>
    </source>
</evidence>
<dbReference type="InterPro" id="IPR009097">
    <property type="entry name" value="Cyclic_Pdiesterase"/>
</dbReference>
<dbReference type="EMBL" id="BAAAPF010000379">
    <property type="protein sequence ID" value="GAA1505586.1"/>
    <property type="molecule type" value="Genomic_DNA"/>
</dbReference>
<reference evidence="3" key="1">
    <citation type="journal article" date="2019" name="Int. J. Syst. Evol. Microbiol.">
        <title>The Global Catalogue of Microorganisms (GCM) 10K type strain sequencing project: providing services to taxonomists for standard genome sequencing and annotation.</title>
        <authorList>
            <consortium name="The Broad Institute Genomics Platform"/>
            <consortium name="The Broad Institute Genome Sequencing Center for Infectious Disease"/>
            <person name="Wu L."/>
            <person name="Ma J."/>
        </authorList>
    </citation>
    <scope>NUCLEOTIDE SEQUENCE [LARGE SCALE GENOMIC DNA]</scope>
    <source>
        <strain evidence="3">JCM 15481</strain>
    </source>
</reference>
<dbReference type="Proteomes" id="UP001500443">
    <property type="component" value="Unassembled WGS sequence"/>
</dbReference>
<dbReference type="Gene3D" id="3.90.1140.10">
    <property type="entry name" value="Cyclic phosphodiesterase"/>
    <property type="match status" value="1"/>
</dbReference>
<name>A0ABP4KL00_9ACTN</name>
<dbReference type="RefSeq" id="WP_344294704.1">
    <property type="nucleotide sequence ID" value="NZ_BAAAPF010000379.1"/>
</dbReference>